<proteinExistence type="predicted"/>
<evidence type="ECO:0000313" key="2">
    <source>
        <dbReference type="Proteomes" id="UP000250043"/>
    </source>
</evidence>
<sequence length="58" mass="7117">MFTLCKLVLVLFGITIEFYYKLHWFCRLRVIIILLFEPLLHIRWKISHEGTGHCERRI</sequence>
<accession>A0A8E2DI17</accession>
<dbReference type="AlphaFoldDB" id="A0A8E2DI17"/>
<keyword evidence="2" id="KW-1185">Reference proteome</keyword>
<protein>
    <submittedName>
        <fullName evidence="1">Uncharacterized protein</fullName>
    </submittedName>
</protein>
<dbReference type="Proteomes" id="UP000250043">
    <property type="component" value="Unassembled WGS sequence"/>
</dbReference>
<dbReference type="EMBL" id="KV722529">
    <property type="protein sequence ID" value="OCH86409.1"/>
    <property type="molecule type" value="Genomic_DNA"/>
</dbReference>
<gene>
    <name evidence="1" type="ORF">OBBRIDRAFT_241422</name>
</gene>
<name>A0A8E2DI17_9APHY</name>
<reference evidence="1 2" key="1">
    <citation type="submission" date="2016-07" db="EMBL/GenBank/DDBJ databases">
        <title>Draft genome of the white-rot fungus Obba rivulosa 3A-2.</title>
        <authorList>
            <consortium name="DOE Joint Genome Institute"/>
            <person name="Miettinen O."/>
            <person name="Riley R."/>
            <person name="Acob R."/>
            <person name="Barry K."/>
            <person name="Cullen D."/>
            <person name="De Vries R."/>
            <person name="Hainaut M."/>
            <person name="Hatakka A."/>
            <person name="Henrissat B."/>
            <person name="Hilden K."/>
            <person name="Kuo R."/>
            <person name="Labutti K."/>
            <person name="Lipzen A."/>
            <person name="Makela M.R."/>
            <person name="Sandor L."/>
            <person name="Spatafora J.W."/>
            <person name="Grigoriev I.V."/>
            <person name="Hibbett D.S."/>
        </authorList>
    </citation>
    <scope>NUCLEOTIDE SEQUENCE [LARGE SCALE GENOMIC DNA]</scope>
    <source>
        <strain evidence="1 2">3A-2</strain>
    </source>
</reference>
<organism evidence="1 2">
    <name type="scientific">Obba rivulosa</name>
    <dbReference type="NCBI Taxonomy" id="1052685"/>
    <lineage>
        <taxon>Eukaryota</taxon>
        <taxon>Fungi</taxon>
        <taxon>Dikarya</taxon>
        <taxon>Basidiomycota</taxon>
        <taxon>Agaricomycotina</taxon>
        <taxon>Agaricomycetes</taxon>
        <taxon>Polyporales</taxon>
        <taxon>Gelatoporiaceae</taxon>
        <taxon>Obba</taxon>
    </lineage>
</organism>
<evidence type="ECO:0000313" key="1">
    <source>
        <dbReference type="EMBL" id="OCH86409.1"/>
    </source>
</evidence>